<gene>
    <name evidence="2" type="ORF">B0T17DRAFT_600119</name>
</gene>
<organism evidence="2 3">
    <name type="scientific">Bombardia bombarda</name>
    <dbReference type="NCBI Taxonomy" id="252184"/>
    <lineage>
        <taxon>Eukaryota</taxon>
        <taxon>Fungi</taxon>
        <taxon>Dikarya</taxon>
        <taxon>Ascomycota</taxon>
        <taxon>Pezizomycotina</taxon>
        <taxon>Sordariomycetes</taxon>
        <taxon>Sordariomycetidae</taxon>
        <taxon>Sordariales</taxon>
        <taxon>Lasiosphaeriaceae</taxon>
        <taxon>Bombardia</taxon>
    </lineage>
</organism>
<keyword evidence="3" id="KW-1185">Reference proteome</keyword>
<comment type="caution">
    <text evidence="2">The sequence shown here is derived from an EMBL/GenBank/DDBJ whole genome shotgun (WGS) entry which is preliminary data.</text>
</comment>
<dbReference type="EMBL" id="JAULSR010000004">
    <property type="protein sequence ID" value="KAK0621232.1"/>
    <property type="molecule type" value="Genomic_DNA"/>
</dbReference>
<protein>
    <submittedName>
        <fullName evidence="2">Uncharacterized protein</fullName>
    </submittedName>
</protein>
<evidence type="ECO:0000256" key="1">
    <source>
        <dbReference type="SAM" id="MobiDB-lite"/>
    </source>
</evidence>
<feature type="region of interest" description="Disordered" evidence="1">
    <location>
        <begin position="225"/>
        <end position="257"/>
    </location>
</feature>
<evidence type="ECO:0000313" key="3">
    <source>
        <dbReference type="Proteomes" id="UP001174934"/>
    </source>
</evidence>
<proteinExistence type="predicted"/>
<sequence>MGGTLPGTREGTDTGTDAWYGGGSSSKLKGGWRGEGRVGLGWLRHQPPLLSCHVLTGFIRSDGQTVRGAKGGRPDLIEIRWAWYYSKIQDHAKTRASVPPSQCSGNGGAARPSHVRCRGEQGPCVVLTTDGKCITLHLAFQVSGLWLTHSLSRPPAAIGISKPVLDQSRASPDQDNARCAHVPMVEVVKSNAYPSRYEVSVILEMPAGHRLSAVTTSTPDNPWLSTVGTSMPARNHSTTTARQGKGGFGTDGHLRWG</sequence>
<name>A0AA40C187_9PEZI</name>
<dbReference type="Proteomes" id="UP001174934">
    <property type="component" value="Unassembled WGS sequence"/>
</dbReference>
<feature type="region of interest" description="Disordered" evidence="1">
    <location>
        <begin position="1"/>
        <end position="25"/>
    </location>
</feature>
<accession>A0AA40C187</accession>
<evidence type="ECO:0000313" key="2">
    <source>
        <dbReference type="EMBL" id="KAK0621232.1"/>
    </source>
</evidence>
<reference evidence="2" key="1">
    <citation type="submission" date="2023-06" db="EMBL/GenBank/DDBJ databases">
        <title>Genome-scale phylogeny and comparative genomics of the fungal order Sordariales.</title>
        <authorList>
            <consortium name="Lawrence Berkeley National Laboratory"/>
            <person name="Hensen N."/>
            <person name="Bonometti L."/>
            <person name="Westerberg I."/>
            <person name="Brannstrom I.O."/>
            <person name="Guillou S."/>
            <person name="Cros-Aarteil S."/>
            <person name="Calhoun S."/>
            <person name="Haridas S."/>
            <person name="Kuo A."/>
            <person name="Mondo S."/>
            <person name="Pangilinan J."/>
            <person name="Riley R."/>
            <person name="LaButti K."/>
            <person name="Andreopoulos B."/>
            <person name="Lipzen A."/>
            <person name="Chen C."/>
            <person name="Yanf M."/>
            <person name="Daum C."/>
            <person name="Ng V."/>
            <person name="Clum A."/>
            <person name="Steindorff A."/>
            <person name="Ohm R."/>
            <person name="Martin F."/>
            <person name="Silar P."/>
            <person name="Natvig D."/>
            <person name="Lalanne C."/>
            <person name="Gautier V."/>
            <person name="Ament-velasquez S.L."/>
            <person name="Kruys A."/>
            <person name="Hutchinson M.I."/>
            <person name="Powell A.J."/>
            <person name="Barry K."/>
            <person name="Miller A.N."/>
            <person name="Grigoriev I.V."/>
            <person name="Debuchy R."/>
            <person name="Gladieux P."/>
            <person name="Thoren M.H."/>
            <person name="Johannesson H."/>
        </authorList>
    </citation>
    <scope>NUCLEOTIDE SEQUENCE</scope>
    <source>
        <strain evidence="2">SMH3391-2</strain>
    </source>
</reference>
<dbReference type="AlphaFoldDB" id="A0AA40C187"/>